<dbReference type="AlphaFoldDB" id="J9DHL3"/>
<sequence>MKTKNGFNEDSNKYRNSLSENGLKIKNLSISEHVNIVKKPFAVKGDRYSDPERYPCLDKNLSLNMKSAESLAPSRGFQRYFEPIGSEQLNKITDIVIPQKTKYRNSINLFFKNTHVGMLINVVDLENSLLTDLKDFKATHIIDLSQVRILLKNAYQNPTSFPIRVYRASVQNELHSFYDKLHQMKKFQFCLLEKTEKFYAHILLFADSFLKKLYGDFDYLMLRIPDKFLITYSPLCKYINDICFSKDVLWHSNKTFYNFLVQIHLISCSKNMKLEQKIRFSLLGDNLNYLTKELCQFMEINGHIKTSLSGLFLDVIFIQSSFNNFIHSIPNLNQHKLNKTKFYKYDIGFFDEKTGIFKEAYISGGVVTFTSQICKHFNEIRNVVKVIETVKKSNGLWTIKIPTLILKEFQGYMFDKKEHFIYKELQEMEKYFTECVEDYPSETISQYLDRLEVKYHEEKRHFYIMNDCVLGANVKTPDEILNIIQSANYLNKLI</sequence>
<dbReference type="OMA" id="ESNCSFY"/>
<dbReference type="EMBL" id="AFBI03000090">
    <property type="protein sequence ID" value="EJW02090.1"/>
    <property type="molecule type" value="Genomic_DNA"/>
</dbReference>
<dbReference type="InParanoid" id="J9DHL3"/>
<organism evidence="1 2">
    <name type="scientific">Edhazardia aedis (strain USNM 41457)</name>
    <name type="common">Microsporidian parasite</name>
    <dbReference type="NCBI Taxonomy" id="1003232"/>
    <lineage>
        <taxon>Eukaryota</taxon>
        <taxon>Fungi</taxon>
        <taxon>Fungi incertae sedis</taxon>
        <taxon>Microsporidia</taxon>
        <taxon>Edhazardia</taxon>
    </lineage>
</organism>
<dbReference type="HOGENOM" id="CLU_552098_0_0_1"/>
<proteinExistence type="predicted"/>
<evidence type="ECO:0000313" key="2">
    <source>
        <dbReference type="Proteomes" id="UP000003163"/>
    </source>
</evidence>
<dbReference type="Proteomes" id="UP000003163">
    <property type="component" value="Unassembled WGS sequence"/>
</dbReference>
<dbReference type="VEuPathDB" id="MicrosporidiaDB:EDEG_03450"/>
<reference evidence="1 2" key="1">
    <citation type="submission" date="2011-08" db="EMBL/GenBank/DDBJ databases">
        <authorList>
            <person name="Liu Z.J."/>
            <person name="Shi F.L."/>
            <person name="Lu J.Q."/>
            <person name="Li M."/>
            <person name="Wang Z.L."/>
        </authorList>
    </citation>
    <scope>NUCLEOTIDE SEQUENCE [LARGE SCALE GENOMIC DNA]</scope>
    <source>
        <strain evidence="1 2">USNM 41457</strain>
    </source>
</reference>
<evidence type="ECO:0000313" key="1">
    <source>
        <dbReference type="EMBL" id="EJW02090.1"/>
    </source>
</evidence>
<gene>
    <name evidence="1" type="ORF">EDEG_03450</name>
</gene>
<name>J9DHL3_EDHAE</name>
<accession>J9DHL3</accession>
<reference evidence="2" key="2">
    <citation type="submission" date="2015-07" db="EMBL/GenBank/DDBJ databases">
        <title>Contrasting host-pathogen interactions and genome evolution in two generalist and specialist microsporidian pathogens of mosquitoes.</title>
        <authorList>
            <consortium name="The Broad Institute Genomics Platform"/>
            <consortium name="The Broad Institute Genome Sequencing Center for Infectious Disease"/>
            <person name="Cuomo C.A."/>
            <person name="Sanscrainte N.D."/>
            <person name="Goldberg J.M."/>
            <person name="Heiman D."/>
            <person name="Young S."/>
            <person name="Zeng Q."/>
            <person name="Becnel J.J."/>
            <person name="Birren B.W."/>
        </authorList>
    </citation>
    <scope>NUCLEOTIDE SEQUENCE [LARGE SCALE GENOMIC DNA]</scope>
    <source>
        <strain evidence="2">USNM 41457</strain>
    </source>
</reference>
<comment type="caution">
    <text evidence="1">The sequence shown here is derived from an EMBL/GenBank/DDBJ whole genome shotgun (WGS) entry which is preliminary data.</text>
</comment>
<protein>
    <submittedName>
        <fullName evidence="1">Uncharacterized protein</fullName>
    </submittedName>
</protein>
<keyword evidence="2" id="KW-1185">Reference proteome</keyword>